<dbReference type="InterPro" id="IPR013325">
    <property type="entry name" value="RNA_pol_sigma_r2"/>
</dbReference>
<organism evidence="2">
    <name type="scientific">metagenome</name>
    <dbReference type="NCBI Taxonomy" id="256318"/>
    <lineage>
        <taxon>unclassified sequences</taxon>
        <taxon>metagenomes</taxon>
    </lineage>
</organism>
<dbReference type="Gene3D" id="1.10.1740.10">
    <property type="match status" value="1"/>
</dbReference>
<gene>
    <name evidence="2" type="ORF">DF3PB_330005</name>
</gene>
<sequence>MASANRYPGIDPKIVRCVRHHAERVRAADASIEIEDAEQELMLHLHGRLARFDARRGSLRTFVDRVAANCAINLVRATRAEKRGARVEVLSLDAIVRHAGTDGTDPDAGETEAAPMLTIGYAPEDFLNLRIELWRVYDRLPSALRSCFLGLLDGSVVGAARQAGIARSTVYHRIAALKARFQAADLRLHLAAPDTFSLFPVREQ</sequence>
<evidence type="ECO:0000259" key="1">
    <source>
        <dbReference type="Pfam" id="PF04542"/>
    </source>
</evidence>
<dbReference type="EMBL" id="UIDG01000257">
    <property type="protein sequence ID" value="SUS06796.1"/>
    <property type="molecule type" value="Genomic_DNA"/>
</dbReference>
<dbReference type="GO" id="GO:0006352">
    <property type="term" value="P:DNA-templated transcription initiation"/>
    <property type="evidence" value="ECO:0007669"/>
    <property type="project" value="InterPro"/>
</dbReference>
<proteinExistence type="predicted"/>
<protein>
    <recommendedName>
        <fullName evidence="1">RNA polymerase sigma-70 region 2 domain-containing protein</fullName>
    </recommendedName>
</protein>
<reference evidence="2" key="1">
    <citation type="submission" date="2018-07" db="EMBL/GenBank/DDBJ databases">
        <authorList>
            <person name="Quirk P.G."/>
            <person name="Krulwich T.A."/>
        </authorList>
    </citation>
    <scope>NUCLEOTIDE SEQUENCE</scope>
</reference>
<dbReference type="SUPFAM" id="SSF88946">
    <property type="entry name" value="Sigma2 domain of RNA polymerase sigma factors"/>
    <property type="match status" value="1"/>
</dbReference>
<evidence type="ECO:0000313" key="2">
    <source>
        <dbReference type="EMBL" id="SUS06796.1"/>
    </source>
</evidence>
<dbReference type="InterPro" id="IPR007627">
    <property type="entry name" value="RNA_pol_sigma70_r2"/>
</dbReference>
<dbReference type="GO" id="GO:0003700">
    <property type="term" value="F:DNA-binding transcription factor activity"/>
    <property type="evidence" value="ECO:0007669"/>
    <property type="project" value="InterPro"/>
</dbReference>
<feature type="domain" description="RNA polymerase sigma-70 region 2" evidence="1">
    <location>
        <begin position="18"/>
        <end position="79"/>
    </location>
</feature>
<accession>A0A380TES8</accession>
<name>A0A380TES8_9ZZZZ</name>
<dbReference type="Pfam" id="PF04542">
    <property type="entry name" value="Sigma70_r2"/>
    <property type="match status" value="1"/>
</dbReference>
<dbReference type="AlphaFoldDB" id="A0A380TES8"/>